<keyword evidence="2" id="KW-0812">Transmembrane</keyword>
<accession>A0A934RAD9</accession>
<reference evidence="3" key="1">
    <citation type="submission" date="2021-01" db="EMBL/GenBank/DDBJ databases">
        <title>Modified the classification status of verrucomicrobia.</title>
        <authorList>
            <person name="Feng X."/>
        </authorList>
    </citation>
    <scope>NUCLEOTIDE SEQUENCE</scope>
    <source>
        <strain evidence="3">JCM 18052</strain>
    </source>
</reference>
<proteinExistence type="predicted"/>
<keyword evidence="4" id="KW-1185">Reference proteome</keyword>
<dbReference type="PROSITE" id="PS51257">
    <property type="entry name" value="PROKAR_LIPOPROTEIN"/>
    <property type="match status" value="1"/>
</dbReference>
<keyword evidence="2" id="KW-0472">Membrane</keyword>
<feature type="transmembrane region" description="Helical" evidence="2">
    <location>
        <begin position="35"/>
        <end position="58"/>
    </location>
</feature>
<feature type="transmembrane region" description="Helical" evidence="2">
    <location>
        <begin position="100"/>
        <end position="124"/>
    </location>
</feature>
<protein>
    <submittedName>
        <fullName evidence="3">Uncharacterized protein</fullName>
    </submittedName>
</protein>
<evidence type="ECO:0000313" key="4">
    <source>
        <dbReference type="Proteomes" id="UP000600139"/>
    </source>
</evidence>
<keyword evidence="2" id="KW-1133">Transmembrane helix</keyword>
<feature type="region of interest" description="Disordered" evidence="1">
    <location>
        <begin position="145"/>
        <end position="167"/>
    </location>
</feature>
<name>A0A934RAD9_9BACT</name>
<evidence type="ECO:0000256" key="2">
    <source>
        <dbReference type="SAM" id="Phobius"/>
    </source>
</evidence>
<evidence type="ECO:0000313" key="3">
    <source>
        <dbReference type="EMBL" id="MBK1818445.1"/>
    </source>
</evidence>
<dbReference type="EMBL" id="JAENIK010000013">
    <property type="protein sequence ID" value="MBK1818445.1"/>
    <property type="molecule type" value="Genomic_DNA"/>
</dbReference>
<dbReference type="Proteomes" id="UP000600139">
    <property type="component" value="Unassembled WGS sequence"/>
</dbReference>
<dbReference type="RefSeq" id="WP_200353390.1">
    <property type="nucleotide sequence ID" value="NZ_BAABHZ010000002.1"/>
</dbReference>
<sequence>MKYIVHSRIGGTSLVLLAFACWLCASALIPRVSDWYFVATYSIAASAFFIVGCFLPEYRDKRYILGRRSVLQLMATFFGLAGISSVNTGLVQATRHSSTWLPSVLCLASFVIPFGIYHIATFLVRGIHAPVRYAADHPGIVPVGPAKPGSLGQEATPADPCPLKGRR</sequence>
<organism evidence="3 4">
    <name type="scientific">Luteolibacter yonseiensis</name>
    <dbReference type="NCBI Taxonomy" id="1144680"/>
    <lineage>
        <taxon>Bacteria</taxon>
        <taxon>Pseudomonadati</taxon>
        <taxon>Verrucomicrobiota</taxon>
        <taxon>Verrucomicrobiia</taxon>
        <taxon>Verrucomicrobiales</taxon>
        <taxon>Verrucomicrobiaceae</taxon>
        <taxon>Luteolibacter</taxon>
    </lineage>
</organism>
<feature type="transmembrane region" description="Helical" evidence="2">
    <location>
        <begin position="12"/>
        <end position="29"/>
    </location>
</feature>
<feature type="transmembrane region" description="Helical" evidence="2">
    <location>
        <begin position="70"/>
        <end position="94"/>
    </location>
</feature>
<gene>
    <name evidence="3" type="ORF">JIN84_22695</name>
</gene>
<comment type="caution">
    <text evidence="3">The sequence shown here is derived from an EMBL/GenBank/DDBJ whole genome shotgun (WGS) entry which is preliminary data.</text>
</comment>
<dbReference type="AlphaFoldDB" id="A0A934RAD9"/>
<evidence type="ECO:0000256" key="1">
    <source>
        <dbReference type="SAM" id="MobiDB-lite"/>
    </source>
</evidence>